<dbReference type="GO" id="GO:1990904">
    <property type="term" value="C:ribonucleoprotein complex"/>
    <property type="evidence" value="ECO:0007669"/>
    <property type="project" value="UniProtKB-KW"/>
</dbReference>
<evidence type="ECO:0000256" key="4">
    <source>
        <dbReference type="ARBA" id="ARBA00023274"/>
    </source>
</evidence>
<dbReference type="InterPro" id="IPR036249">
    <property type="entry name" value="Thioredoxin-like_sf"/>
</dbReference>
<name>A0A1B2JEG3_PICPA</name>
<feature type="domain" description="Ribosomal protein/NADH dehydrogenase" evidence="5">
    <location>
        <begin position="47"/>
        <end position="128"/>
    </location>
</feature>
<comment type="subcellular location">
    <subcellularLocation>
        <location evidence="1">Mitochondrion</location>
    </subcellularLocation>
</comment>
<keyword evidence="2" id="KW-0689">Ribosomal protein</keyword>
<dbReference type="AlphaFoldDB" id="A0A1B2JEG3"/>
<protein>
    <submittedName>
        <fullName evidence="6">BA75_03548T0</fullName>
    </submittedName>
</protein>
<dbReference type="GO" id="GO:0005840">
    <property type="term" value="C:ribosome"/>
    <property type="evidence" value="ECO:0007669"/>
    <property type="project" value="UniProtKB-KW"/>
</dbReference>
<dbReference type="SMART" id="SM00916">
    <property type="entry name" value="L51_S25_CI-B8"/>
    <property type="match status" value="1"/>
</dbReference>
<dbReference type="GO" id="GO:0005739">
    <property type="term" value="C:mitochondrion"/>
    <property type="evidence" value="ECO:0007669"/>
    <property type="project" value="UniProtKB-SubCell"/>
</dbReference>
<keyword evidence="4" id="KW-0687">Ribonucleoprotein</keyword>
<reference evidence="6 7" key="1">
    <citation type="submission" date="2016-02" db="EMBL/GenBank/DDBJ databases">
        <title>Comparative genomic and transcriptomic foundation for Pichia pastoris.</title>
        <authorList>
            <person name="Love K.R."/>
            <person name="Shah K.A."/>
            <person name="Whittaker C.A."/>
            <person name="Wu J."/>
            <person name="Bartlett M.C."/>
            <person name="Ma D."/>
            <person name="Leeson R.L."/>
            <person name="Priest M."/>
            <person name="Young S.K."/>
            <person name="Love J.C."/>
        </authorList>
    </citation>
    <scope>NUCLEOTIDE SEQUENCE [LARGE SCALE GENOMIC DNA]</scope>
    <source>
        <strain evidence="6 7">ATCC 28485</strain>
    </source>
</reference>
<evidence type="ECO:0000256" key="2">
    <source>
        <dbReference type="ARBA" id="ARBA00022980"/>
    </source>
</evidence>
<evidence type="ECO:0000256" key="1">
    <source>
        <dbReference type="ARBA" id="ARBA00004173"/>
    </source>
</evidence>
<dbReference type="PANTHER" id="PTHR13274">
    <property type="entry name" value="MITOCHONDRIAL RIBOSOMAL PROTEIN S25"/>
    <property type="match status" value="1"/>
</dbReference>
<dbReference type="Pfam" id="PF05047">
    <property type="entry name" value="L51_S25_CI-B8"/>
    <property type="match status" value="1"/>
</dbReference>
<dbReference type="GO" id="GO:0003735">
    <property type="term" value="F:structural constituent of ribosome"/>
    <property type="evidence" value="ECO:0007669"/>
    <property type="project" value="InterPro"/>
</dbReference>
<proteinExistence type="predicted"/>
<evidence type="ECO:0000256" key="3">
    <source>
        <dbReference type="ARBA" id="ARBA00023128"/>
    </source>
</evidence>
<dbReference type="EMBL" id="CP014586">
    <property type="protein sequence ID" value="ANZ76382.1"/>
    <property type="molecule type" value="Genomic_DNA"/>
</dbReference>
<dbReference type="SUPFAM" id="SSF52833">
    <property type="entry name" value="Thioredoxin-like"/>
    <property type="match status" value="1"/>
</dbReference>
<evidence type="ECO:0000313" key="7">
    <source>
        <dbReference type="Proteomes" id="UP000094565"/>
    </source>
</evidence>
<keyword evidence="7" id="KW-1185">Reference proteome</keyword>
<accession>A0A1B2JEG3</accession>
<evidence type="ECO:0000259" key="5">
    <source>
        <dbReference type="SMART" id="SM00916"/>
    </source>
</evidence>
<dbReference type="InterPro" id="IPR007741">
    <property type="entry name" value="Ribosomal_mL43/mS25/NADH_DH"/>
</dbReference>
<keyword evidence="3" id="KW-0496">Mitochondrion</keyword>
<dbReference type="Gene3D" id="3.40.30.10">
    <property type="entry name" value="Glutaredoxin"/>
    <property type="match status" value="1"/>
</dbReference>
<dbReference type="InterPro" id="IPR040049">
    <property type="entry name" value="Ribosomal_mS25/mL61"/>
</dbReference>
<organism evidence="6 7">
    <name type="scientific">Komagataella pastoris</name>
    <name type="common">Yeast</name>
    <name type="synonym">Pichia pastoris</name>
    <dbReference type="NCBI Taxonomy" id="4922"/>
    <lineage>
        <taxon>Eukaryota</taxon>
        <taxon>Fungi</taxon>
        <taxon>Dikarya</taxon>
        <taxon>Ascomycota</taxon>
        <taxon>Saccharomycotina</taxon>
        <taxon>Pichiomycetes</taxon>
        <taxon>Pichiales</taxon>
        <taxon>Pichiaceae</taxon>
        <taxon>Komagataella</taxon>
    </lineage>
</organism>
<dbReference type="Proteomes" id="UP000094565">
    <property type="component" value="Chromosome 3"/>
</dbReference>
<gene>
    <name evidence="6" type="primary">MRP49</name>
    <name evidence="6" type="ORF">ATY40_BA7503548</name>
</gene>
<evidence type="ECO:0000313" key="6">
    <source>
        <dbReference type="EMBL" id="ANZ76382.1"/>
    </source>
</evidence>
<dbReference type="OrthoDB" id="1696305at2759"/>
<sequence length="141" mass="16105">MSQMFPKLPTGRFTRQFARLNNIANFPNSAVRVPVTVNRLELVLKQNVQQGHMGLHQFKKWNLPTIQFHNPELCIVVKRVKVESKDEALKVPATLVINYTDGTSKTLDCKNKRSEDIMTQFIDLTAAEKVPDSEIAVWGRK</sequence>
<dbReference type="PANTHER" id="PTHR13274:SF2">
    <property type="entry name" value="SMALL RIBOSOMAL SUBUNIT PROTEIN MS25"/>
    <property type="match status" value="1"/>
</dbReference>